<dbReference type="Proteomes" id="UP000075766">
    <property type="component" value="Unassembled WGS sequence"/>
</dbReference>
<evidence type="ECO:0000313" key="6">
    <source>
        <dbReference type="Proteomes" id="UP000075766"/>
    </source>
</evidence>
<name>A0ABR5VHK4_MARGR</name>
<dbReference type="Pfam" id="PF01991">
    <property type="entry name" value="vATP-synt_E"/>
    <property type="match status" value="1"/>
</dbReference>
<reference evidence="5 6" key="1">
    <citation type="submission" date="2016-02" db="EMBL/GenBank/DDBJ databases">
        <title>Genome sequence of Marichromatium gracile YL-28, a purple sulfur bacterium.</title>
        <authorList>
            <person name="Zhao C."/>
            <person name="Hong X."/>
            <person name="Chen S."/>
            <person name="Yang S."/>
        </authorList>
    </citation>
    <scope>NUCLEOTIDE SEQUENCE [LARGE SCALE GENOMIC DNA]</scope>
    <source>
        <strain evidence="5 6">YL28</strain>
    </source>
</reference>
<sequence length="213" mass="24388">MTQVDELEQAILARAERLAAEYRARAASRRDTILREAAERLRAREQHEEQIARALAERSFRQQVQASELKLQTHLDRVRWNLMQAVERGLEERMRAFVAERDAYGDWLVALIVRDAGLIEQPRLRVEANAHDLVLLRERWAAILAALPEGREAELVEEPITALGGVRVSDAEGRVRIDDTHAGRLERLRPEIQRVILERLLPNGLDTANLFNG</sequence>
<keyword evidence="6" id="KW-1185">Reference proteome</keyword>
<dbReference type="Gene3D" id="3.30.2320.30">
    <property type="entry name" value="ATP synthase, E subunit, C-terminal"/>
    <property type="match status" value="1"/>
</dbReference>
<dbReference type="InterPro" id="IPR002842">
    <property type="entry name" value="ATPase_V1_Esu"/>
</dbReference>
<protein>
    <recommendedName>
        <fullName evidence="2">V-type ATP synthase subunit E</fullName>
    </recommendedName>
</protein>
<dbReference type="SUPFAM" id="SSF160527">
    <property type="entry name" value="V-type ATPase subunit E-like"/>
    <property type="match status" value="1"/>
</dbReference>
<accession>A0ABR5VHK4</accession>
<evidence type="ECO:0000313" key="5">
    <source>
        <dbReference type="EMBL" id="KXX64801.1"/>
    </source>
</evidence>
<keyword evidence="3" id="KW-0813">Transport</keyword>
<evidence type="ECO:0000256" key="2">
    <source>
        <dbReference type="ARBA" id="ARBA00020756"/>
    </source>
</evidence>
<proteinExistence type="inferred from homology"/>
<dbReference type="InterPro" id="IPR038495">
    <property type="entry name" value="ATPase_E_C"/>
</dbReference>
<keyword evidence="4" id="KW-0406">Ion transport</keyword>
<evidence type="ECO:0000256" key="3">
    <source>
        <dbReference type="ARBA" id="ARBA00022448"/>
    </source>
</evidence>
<comment type="similarity">
    <text evidence="1">Belongs to the V-ATPase E subunit family.</text>
</comment>
<dbReference type="RefSeq" id="WP_062274324.1">
    <property type="nucleotide sequence ID" value="NZ_LSYU01000044.1"/>
</dbReference>
<evidence type="ECO:0000256" key="4">
    <source>
        <dbReference type="ARBA" id="ARBA00023065"/>
    </source>
</evidence>
<organism evidence="5 6">
    <name type="scientific">Marichromatium gracile</name>
    <name type="common">Chromatium gracile</name>
    <dbReference type="NCBI Taxonomy" id="1048"/>
    <lineage>
        <taxon>Bacteria</taxon>
        <taxon>Pseudomonadati</taxon>
        <taxon>Pseudomonadota</taxon>
        <taxon>Gammaproteobacteria</taxon>
        <taxon>Chromatiales</taxon>
        <taxon>Chromatiaceae</taxon>
        <taxon>Marichromatium</taxon>
    </lineage>
</organism>
<gene>
    <name evidence="5" type="ORF">AY586_01580</name>
</gene>
<comment type="caution">
    <text evidence="5">The sequence shown here is derived from an EMBL/GenBank/DDBJ whole genome shotgun (WGS) entry which is preliminary data.</text>
</comment>
<evidence type="ECO:0000256" key="1">
    <source>
        <dbReference type="ARBA" id="ARBA00005901"/>
    </source>
</evidence>
<dbReference type="EMBL" id="LSYU01000044">
    <property type="protein sequence ID" value="KXX64801.1"/>
    <property type="molecule type" value="Genomic_DNA"/>
</dbReference>